<name>A0A4V3F4U1_9GAMM</name>
<comment type="catalytic activity">
    <reaction evidence="3">
        <text>uridine(1911/1915/1917) in 23S rRNA = pseudouridine(1911/1915/1917) in 23S rRNA</text>
        <dbReference type="Rhea" id="RHEA:42524"/>
        <dbReference type="Rhea" id="RHEA-COMP:10097"/>
        <dbReference type="Rhea" id="RHEA-COMP:10098"/>
        <dbReference type="ChEBI" id="CHEBI:65314"/>
        <dbReference type="ChEBI" id="CHEBI:65315"/>
        <dbReference type="EC" id="5.4.99.23"/>
    </reaction>
</comment>
<keyword evidence="10" id="KW-1185">Reference proteome</keyword>
<comment type="similarity">
    <text evidence="1 6">Belongs to the pseudouridine synthase RluA family.</text>
</comment>
<dbReference type="GO" id="GO:0000455">
    <property type="term" value="P:enzyme-directed rRNA pseudouridine synthesis"/>
    <property type="evidence" value="ECO:0007669"/>
    <property type="project" value="UniProtKB-ARBA"/>
</dbReference>
<gene>
    <name evidence="9" type="ORF">DFR24_3595</name>
</gene>
<evidence type="ECO:0000259" key="8">
    <source>
        <dbReference type="SMART" id="SM00363"/>
    </source>
</evidence>
<reference evidence="9 10" key="1">
    <citation type="submission" date="2019-03" db="EMBL/GenBank/DDBJ databases">
        <title>Genomic Encyclopedia of Type Strains, Phase IV (KMG-IV): sequencing the most valuable type-strain genomes for metagenomic binning, comparative biology and taxonomic classification.</title>
        <authorList>
            <person name="Goeker M."/>
        </authorList>
    </citation>
    <scope>NUCLEOTIDE SEQUENCE [LARGE SCALE GENOMIC DNA]</scope>
    <source>
        <strain evidence="9 10">DSM 26377</strain>
    </source>
</reference>
<evidence type="ECO:0000256" key="3">
    <source>
        <dbReference type="ARBA" id="ARBA00036882"/>
    </source>
</evidence>
<dbReference type="InterPro" id="IPR050188">
    <property type="entry name" value="RluA_PseudoU_synthase"/>
</dbReference>
<evidence type="ECO:0000256" key="7">
    <source>
        <dbReference type="SAM" id="MobiDB-lite"/>
    </source>
</evidence>
<feature type="compositionally biased region" description="Acidic residues" evidence="7">
    <location>
        <begin position="1"/>
        <end position="14"/>
    </location>
</feature>
<dbReference type="AlphaFoldDB" id="A0A4V3F4U1"/>
<dbReference type="SUPFAM" id="SSF55120">
    <property type="entry name" value="Pseudouridine synthase"/>
    <property type="match status" value="1"/>
</dbReference>
<organism evidence="9 10">
    <name type="scientific">Panacagrimonas perspica</name>
    <dbReference type="NCBI Taxonomy" id="381431"/>
    <lineage>
        <taxon>Bacteria</taxon>
        <taxon>Pseudomonadati</taxon>
        <taxon>Pseudomonadota</taxon>
        <taxon>Gammaproteobacteria</taxon>
        <taxon>Nevskiales</taxon>
        <taxon>Nevskiaceae</taxon>
        <taxon>Panacagrimonas</taxon>
    </lineage>
</organism>
<dbReference type="CDD" id="cd00165">
    <property type="entry name" value="S4"/>
    <property type="match status" value="1"/>
</dbReference>
<comment type="caution">
    <text evidence="9">The sequence shown here is derived from an EMBL/GenBank/DDBJ whole genome shotgun (WGS) entry which is preliminary data.</text>
</comment>
<evidence type="ECO:0000256" key="4">
    <source>
        <dbReference type="PIRSR" id="PIRSR606225-1"/>
    </source>
</evidence>
<feature type="active site" evidence="4">
    <location>
        <position position="157"/>
    </location>
</feature>
<evidence type="ECO:0000256" key="6">
    <source>
        <dbReference type="RuleBase" id="RU362028"/>
    </source>
</evidence>
<dbReference type="NCBIfam" id="TIGR00005">
    <property type="entry name" value="rluA_subfam"/>
    <property type="match status" value="1"/>
</dbReference>
<proteinExistence type="inferred from homology"/>
<dbReference type="Pfam" id="PF00849">
    <property type="entry name" value="PseudoU_synth_2"/>
    <property type="match status" value="1"/>
</dbReference>
<dbReference type="NCBIfam" id="NF008385">
    <property type="entry name" value="PRK11180.1"/>
    <property type="match status" value="1"/>
</dbReference>
<dbReference type="SMART" id="SM00363">
    <property type="entry name" value="S4"/>
    <property type="match status" value="1"/>
</dbReference>
<dbReference type="Gene3D" id="3.30.2350.10">
    <property type="entry name" value="Pseudouridine synthase"/>
    <property type="match status" value="1"/>
</dbReference>
<dbReference type="InterPro" id="IPR002942">
    <property type="entry name" value="S4_RNA-bd"/>
</dbReference>
<evidence type="ECO:0000313" key="10">
    <source>
        <dbReference type="Proteomes" id="UP000295341"/>
    </source>
</evidence>
<evidence type="ECO:0000256" key="1">
    <source>
        <dbReference type="ARBA" id="ARBA00010876"/>
    </source>
</evidence>
<dbReference type="CDD" id="cd02869">
    <property type="entry name" value="PseudoU_synth_RluA_like"/>
    <property type="match status" value="1"/>
</dbReference>
<dbReference type="PANTHER" id="PTHR21600">
    <property type="entry name" value="MITOCHONDRIAL RNA PSEUDOURIDINE SYNTHASE"/>
    <property type="match status" value="1"/>
</dbReference>
<evidence type="ECO:0000256" key="2">
    <source>
        <dbReference type="ARBA" id="ARBA00023235"/>
    </source>
</evidence>
<dbReference type="Proteomes" id="UP000295341">
    <property type="component" value="Unassembled WGS sequence"/>
</dbReference>
<dbReference type="PROSITE" id="PS50889">
    <property type="entry name" value="S4"/>
    <property type="match status" value="1"/>
</dbReference>
<comment type="function">
    <text evidence="6">Responsible for synthesis of pseudouridine from uracil.</text>
</comment>
<sequence length="334" mass="36592">MNAADPDDGDEGIDDLSLAGEDSAQAARVPSDMNGQRLDAVAARLFPDWSRSRIQTWLADGRLRVNGAVVTRARTPVGEEDLLELEPVAEPDFRIEPQEMAFDVLHADAHLAVVFKPAGLTTHPGAGQPDRTLQNGLLHRFPQTASVPRAGIVHRLDKDTSGVLVIALTLSAHAKLVAMLARREIRREYDAVINGTPVSGGTIDLPIGRSPRDRLKMAVVDHHGRDAVTHYRIQERFSHHTHLRVKLETGRTHQIRVHFAHQRMPLAGDTLYGGGGARGVGLSDPTRDTLRAFRRQALHARELAFAHPITGEPVCVSAEMPPDLTELIEALRRG</sequence>
<dbReference type="InterPro" id="IPR006145">
    <property type="entry name" value="PsdUridine_synth_RsuA/RluA"/>
</dbReference>
<dbReference type="RefSeq" id="WP_133882756.1">
    <property type="nucleotide sequence ID" value="NZ_MWIN01000007.1"/>
</dbReference>
<dbReference type="InterPro" id="IPR020103">
    <property type="entry name" value="PsdUridine_synth_cat_dom_sf"/>
</dbReference>
<evidence type="ECO:0000256" key="5">
    <source>
        <dbReference type="PROSITE-ProRule" id="PRU00182"/>
    </source>
</evidence>
<dbReference type="OrthoDB" id="9807829at2"/>
<feature type="domain" description="RNA-binding S4" evidence="8">
    <location>
        <begin position="36"/>
        <end position="96"/>
    </location>
</feature>
<dbReference type="Pfam" id="PF01479">
    <property type="entry name" value="S4"/>
    <property type="match status" value="1"/>
</dbReference>
<comment type="catalytic activity">
    <reaction evidence="6">
        <text>a uridine in RNA = a pseudouridine in RNA</text>
        <dbReference type="Rhea" id="RHEA:48348"/>
        <dbReference type="Rhea" id="RHEA-COMP:12068"/>
        <dbReference type="Rhea" id="RHEA-COMP:12069"/>
        <dbReference type="ChEBI" id="CHEBI:65314"/>
        <dbReference type="ChEBI" id="CHEBI:65315"/>
    </reaction>
</comment>
<dbReference type="GO" id="GO:0003723">
    <property type="term" value="F:RNA binding"/>
    <property type="evidence" value="ECO:0007669"/>
    <property type="project" value="UniProtKB-KW"/>
</dbReference>
<evidence type="ECO:0000313" key="9">
    <source>
        <dbReference type="EMBL" id="TDU26566.1"/>
    </source>
</evidence>
<dbReference type="EC" id="5.4.99.-" evidence="6"/>
<dbReference type="Gene3D" id="3.10.290.10">
    <property type="entry name" value="RNA-binding S4 domain"/>
    <property type="match status" value="1"/>
</dbReference>
<dbReference type="SUPFAM" id="SSF55174">
    <property type="entry name" value="Alpha-L RNA-binding motif"/>
    <property type="match status" value="1"/>
</dbReference>
<dbReference type="InterPro" id="IPR006224">
    <property type="entry name" value="PsdUridine_synth_RluA-like_CS"/>
</dbReference>
<dbReference type="PANTHER" id="PTHR21600:SF44">
    <property type="entry name" value="RIBOSOMAL LARGE SUBUNIT PSEUDOURIDINE SYNTHASE D"/>
    <property type="match status" value="1"/>
</dbReference>
<keyword evidence="2 6" id="KW-0413">Isomerase</keyword>
<dbReference type="PROSITE" id="PS01129">
    <property type="entry name" value="PSI_RLU"/>
    <property type="match status" value="1"/>
</dbReference>
<feature type="region of interest" description="Disordered" evidence="7">
    <location>
        <begin position="1"/>
        <end position="32"/>
    </location>
</feature>
<dbReference type="EMBL" id="SOBT01000010">
    <property type="protein sequence ID" value="TDU26566.1"/>
    <property type="molecule type" value="Genomic_DNA"/>
</dbReference>
<accession>A0A4V3F4U1</accession>
<dbReference type="GO" id="GO:0160140">
    <property type="term" value="F:23S rRNA pseudouridine(1911/1915/1917) synthase activity"/>
    <property type="evidence" value="ECO:0007669"/>
    <property type="project" value="UniProtKB-EC"/>
</dbReference>
<protein>
    <recommendedName>
        <fullName evidence="6">Pseudouridine synthase</fullName>
        <ecNumber evidence="6">5.4.99.-</ecNumber>
    </recommendedName>
</protein>
<dbReference type="InterPro" id="IPR036986">
    <property type="entry name" value="S4_RNA-bd_sf"/>
</dbReference>
<keyword evidence="5" id="KW-0694">RNA-binding</keyword>
<dbReference type="InterPro" id="IPR006225">
    <property type="entry name" value="PsdUridine_synth_RluC/D"/>
</dbReference>